<comment type="caution">
    <text evidence="2">The sequence shown here is derived from an EMBL/GenBank/DDBJ whole genome shotgun (WGS) entry which is preliminary data.</text>
</comment>
<keyword evidence="1" id="KW-0732">Signal</keyword>
<evidence type="ECO:0000313" key="2">
    <source>
        <dbReference type="EMBL" id="MFC4626505.1"/>
    </source>
</evidence>
<evidence type="ECO:0000256" key="1">
    <source>
        <dbReference type="SAM" id="SignalP"/>
    </source>
</evidence>
<feature type="chain" id="PRO_5047421263" evidence="1">
    <location>
        <begin position="28"/>
        <end position="180"/>
    </location>
</feature>
<proteinExistence type="predicted"/>
<dbReference type="RefSeq" id="WP_374830637.1">
    <property type="nucleotide sequence ID" value="NZ_JBHEEZ010000005.1"/>
</dbReference>
<accession>A0ABV9HAF5</accession>
<name>A0ABV9HAF5_9HYPH</name>
<organism evidence="2 3">
    <name type="scientific">Daeguia caeni</name>
    <dbReference type="NCBI Taxonomy" id="439612"/>
    <lineage>
        <taxon>Bacteria</taxon>
        <taxon>Pseudomonadati</taxon>
        <taxon>Pseudomonadota</taxon>
        <taxon>Alphaproteobacteria</taxon>
        <taxon>Hyphomicrobiales</taxon>
        <taxon>Brucellaceae</taxon>
        <taxon>Daeguia</taxon>
    </lineage>
</organism>
<sequence>MNATKRLMKVTAATAVALSLFSSVVQAACTQSRAIYQDHDDTYELTFRPQQENSLKMSPAPTNEFTITVKDKPEFKLSGVVVWPEEGIARPYALVTFNCKGNGSNPEDLDDCSVWQNVVYALKDGAEAGLLPKGDEPAAQAILLPDLVTALDGYDFGAAKPEKMLQWEVFRFRGCMPEDE</sequence>
<gene>
    <name evidence="2" type="ORF">ACFO1V_15050</name>
</gene>
<feature type="signal peptide" evidence="1">
    <location>
        <begin position="1"/>
        <end position="27"/>
    </location>
</feature>
<keyword evidence="3" id="KW-1185">Reference proteome</keyword>
<dbReference type="Proteomes" id="UP001596042">
    <property type="component" value="Unassembled WGS sequence"/>
</dbReference>
<protein>
    <submittedName>
        <fullName evidence="2">Uncharacterized protein</fullName>
    </submittedName>
</protein>
<dbReference type="EMBL" id="JBHSEL010000126">
    <property type="protein sequence ID" value="MFC4626505.1"/>
    <property type="molecule type" value="Genomic_DNA"/>
</dbReference>
<reference evidence="3" key="1">
    <citation type="journal article" date="2019" name="Int. J. Syst. Evol. Microbiol.">
        <title>The Global Catalogue of Microorganisms (GCM) 10K type strain sequencing project: providing services to taxonomists for standard genome sequencing and annotation.</title>
        <authorList>
            <consortium name="The Broad Institute Genomics Platform"/>
            <consortium name="The Broad Institute Genome Sequencing Center for Infectious Disease"/>
            <person name="Wu L."/>
            <person name="Ma J."/>
        </authorList>
    </citation>
    <scope>NUCLEOTIDE SEQUENCE [LARGE SCALE GENOMIC DNA]</scope>
    <source>
        <strain evidence="3">CGMCC 1.15731</strain>
    </source>
</reference>
<evidence type="ECO:0000313" key="3">
    <source>
        <dbReference type="Proteomes" id="UP001596042"/>
    </source>
</evidence>